<dbReference type="Proteomes" id="UP000807342">
    <property type="component" value="Unassembled WGS sequence"/>
</dbReference>
<dbReference type="AlphaFoldDB" id="A0A9P6C3U1"/>
<dbReference type="OrthoDB" id="114080at2759"/>
<keyword evidence="3" id="KW-1185">Reference proteome</keyword>
<proteinExistence type="predicted"/>
<accession>A0A9P6C3U1</accession>
<organism evidence="2 3">
    <name type="scientific">Macrolepiota fuliginosa MF-IS2</name>
    <dbReference type="NCBI Taxonomy" id="1400762"/>
    <lineage>
        <taxon>Eukaryota</taxon>
        <taxon>Fungi</taxon>
        <taxon>Dikarya</taxon>
        <taxon>Basidiomycota</taxon>
        <taxon>Agaricomycotina</taxon>
        <taxon>Agaricomycetes</taxon>
        <taxon>Agaricomycetidae</taxon>
        <taxon>Agaricales</taxon>
        <taxon>Agaricineae</taxon>
        <taxon>Agaricaceae</taxon>
        <taxon>Macrolepiota</taxon>
    </lineage>
</organism>
<dbReference type="EMBL" id="MU151092">
    <property type="protein sequence ID" value="KAF9451071.1"/>
    <property type="molecule type" value="Genomic_DNA"/>
</dbReference>
<dbReference type="Pfam" id="PF14780">
    <property type="entry name" value="NEPRO_N"/>
    <property type="match status" value="1"/>
</dbReference>
<evidence type="ECO:0000313" key="2">
    <source>
        <dbReference type="EMBL" id="KAF9451071.1"/>
    </source>
</evidence>
<evidence type="ECO:0000259" key="1">
    <source>
        <dbReference type="Pfam" id="PF14780"/>
    </source>
</evidence>
<name>A0A9P6C3U1_9AGAR</name>
<feature type="domain" description="Nucleolus and neural progenitor protein-like N-terminal" evidence="1">
    <location>
        <begin position="32"/>
        <end position="103"/>
    </location>
</feature>
<gene>
    <name evidence="2" type="ORF">P691DRAFT_724893</name>
</gene>
<reference evidence="2" key="1">
    <citation type="submission" date="2020-11" db="EMBL/GenBank/DDBJ databases">
        <authorList>
            <consortium name="DOE Joint Genome Institute"/>
            <person name="Ahrendt S."/>
            <person name="Riley R."/>
            <person name="Andreopoulos W."/>
            <person name="Labutti K."/>
            <person name="Pangilinan J."/>
            <person name="Ruiz-Duenas F.J."/>
            <person name="Barrasa J.M."/>
            <person name="Sanchez-Garcia M."/>
            <person name="Camarero S."/>
            <person name="Miyauchi S."/>
            <person name="Serrano A."/>
            <person name="Linde D."/>
            <person name="Babiker R."/>
            <person name="Drula E."/>
            <person name="Ayuso-Fernandez I."/>
            <person name="Pacheco R."/>
            <person name="Padilla G."/>
            <person name="Ferreira P."/>
            <person name="Barriuso J."/>
            <person name="Kellner H."/>
            <person name="Castanera R."/>
            <person name="Alfaro M."/>
            <person name="Ramirez L."/>
            <person name="Pisabarro A.G."/>
            <person name="Kuo A."/>
            <person name="Tritt A."/>
            <person name="Lipzen A."/>
            <person name="He G."/>
            <person name="Yan M."/>
            <person name="Ng V."/>
            <person name="Cullen D."/>
            <person name="Martin F."/>
            <person name="Rosso M.-N."/>
            <person name="Henrissat B."/>
            <person name="Hibbett D."/>
            <person name="Martinez A.T."/>
            <person name="Grigoriev I.V."/>
        </authorList>
    </citation>
    <scope>NUCLEOTIDE SEQUENCE</scope>
    <source>
        <strain evidence="2">MF-IS2</strain>
    </source>
</reference>
<sequence length="110" mass="13119">MRYDFTRNFSSFPSVQKDSLDPSICAHVDLALKRLKLVTRRLSTTLTALEDESRLLDRLFYKGKNQHRTSLFWRHVQEMRRLCSRFNGLDLSKSVTQIRHSFYNSTDYQK</sequence>
<protein>
    <recommendedName>
        <fullName evidence="1">Nucleolus and neural progenitor protein-like N-terminal domain-containing protein</fullName>
    </recommendedName>
</protein>
<evidence type="ECO:0000313" key="3">
    <source>
        <dbReference type="Proteomes" id="UP000807342"/>
    </source>
</evidence>
<comment type="caution">
    <text evidence="2">The sequence shown here is derived from an EMBL/GenBank/DDBJ whole genome shotgun (WGS) entry which is preliminary data.</text>
</comment>
<dbReference type="InterPro" id="IPR027951">
    <property type="entry name" value="Nepro_N"/>
</dbReference>